<proteinExistence type="predicted"/>
<dbReference type="Proteomes" id="UP000023152">
    <property type="component" value="Unassembled WGS sequence"/>
</dbReference>
<feature type="compositionally biased region" description="Polar residues" evidence="1">
    <location>
        <begin position="112"/>
        <end position="131"/>
    </location>
</feature>
<feature type="compositionally biased region" description="Basic and acidic residues" evidence="1">
    <location>
        <begin position="268"/>
        <end position="299"/>
    </location>
</feature>
<feature type="transmembrane region" description="Helical" evidence="2">
    <location>
        <begin position="189"/>
        <end position="212"/>
    </location>
</feature>
<dbReference type="AlphaFoldDB" id="X6MU27"/>
<keyword evidence="2" id="KW-0472">Membrane</keyword>
<keyword evidence="4" id="KW-1185">Reference proteome</keyword>
<reference evidence="3 4" key="1">
    <citation type="journal article" date="2013" name="Curr. Biol.">
        <title>The Genome of the Foraminiferan Reticulomyxa filosa.</title>
        <authorList>
            <person name="Glockner G."/>
            <person name="Hulsmann N."/>
            <person name="Schleicher M."/>
            <person name="Noegel A.A."/>
            <person name="Eichinger L."/>
            <person name="Gallinger C."/>
            <person name="Pawlowski J."/>
            <person name="Sierra R."/>
            <person name="Euteneuer U."/>
            <person name="Pillet L."/>
            <person name="Moustafa A."/>
            <person name="Platzer M."/>
            <person name="Groth M."/>
            <person name="Szafranski K."/>
            <person name="Schliwa M."/>
        </authorList>
    </citation>
    <scope>NUCLEOTIDE SEQUENCE [LARGE SCALE GENOMIC DNA]</scope>
</reference>
<feature type="region of interest" description="Disordered" evidence="1">
    <location>
        <begin position="268"/>
        <end position="320"/>
    </location>
</feature>
<sequence>MKKAELRHAFQFIGNVDEAEEKAAIIKDSLYNAAQYLAQNPDIENLTIKFRQVGQDLEGEAGSLELTTKQINELKKANLSREEIKNGIYQELEHPDFLRVAHAPQSLKATAKSEQSSVPTTAPVSNNASQSVKEKDEYEYTPNKYQFSEYDVGWGEKPEKKFDPRAFSITTLIKAIPSYMKEHPVKASIIIDVTALAVGGIIAASIFTGGAAGAGAAAGIGVLIGTGVGKAALISLACAVGAIGTGVLAGDIYTSNEYRAQLQTDRVKTNSKEVKATEPERDKQRVNSKDVEKDLDKKQTKAKSQTWKDKVTRDQSEISR</sequence>
<evidence type="ECO:0000256" key="2">
    <source>
        <dbReference type="SAM" id="Phobius"/>
    </source>
</evidence>
<feature type="compositionally biased region" description="Basic and acidic residues" evidence="1">
    <location>
        <begin position="306"/>
        <end position="320"/>
    </location>
</feature>
<dbReference type="EMBL" id="ASPP01016546">
    <property type="protein sequence ID" value="ETO17473.1"/>
    <property type="molecule type" value="Genomic_DNA"/>
</dbReference>
<evidence type="ECO:0000313" key="4">
    <source>
        <dbReference type="Proteomes" id="UP000023152"/>
    </source>
</evidence>
<accession>X6MU27</accession>
<gene>
    <name evidence="3" type="ORF">RFI_19847</name>
</gene>
<keyword evidence="2" id="KW-0812">Transmembrane</keyword>
<comment type="caution">
    <text evidence="3">The sequence shown here is derived from an EMBL/GenBank/DDBJ whole genome shotgun (WGS) entry which is preliminary data.</text>
</comment>
<organism evidence="3 4">
    <name type="scientific">Reticulomyxa filosa</name>
    <dbReference type="NCBI Taxonomy" id="46433"/>
    <lineage>
        <taxon>Eukaryota</taxon>
        <taxon>Sar</taxon>
        <taxon>Rhizaria</taxon>
        <taxon>Retaria</taxon>
        <taxon>Foraminifera</taxon>
        <taxon>Monothalamids</taxon>
        <taxon>Reticulomyxidae</taxon>
        <taxon>Reticulomyxa</taxon>
    </lineage>
</organism>
<keyword evidence="2" id="KW-1133">Transmembrane helix</keyword>
<feature type="region of interest" description="Disordered" evidence="1">
    <location>
        <begin position="108"/>
        <end position="135"/>
    </location>
</feature>
<feature type="transmembrane region" description="Helical" evidence="2">
    <location>
        <begin position="232"/>
        <end position="253"/>
    </location>
</feature>
<evidence type="ECO:0000313" key="3">
    <source>
        <dbReference type="EMBL" id="ETO17473.1"/>
    </source>
</evidence>
<evidence type="ECO:0000256" key="1">
    <source>
        <dbReference type="SAM" id="MobiDB-lite"/>
    </source>
</evidence>
<protein>
    <submittedName>
        <fullName evidence="3">Uncharacterized protein</fullName>
    </submittedName>
</protein>
<name>X6MU27_RETFI</name>